<dbReference type="Proteomes" id="UP000789525">
    <property type="component" value="Unassembled WGS sequence"/>
</dbReference>
<organism evidence="1 2">
    <name type="scientific">Acaulospora colombiana</name>
    <dbReference type="NCBI Taxonomy" id="27376"/>
    <lineage>
        <taxon>Eukaryota</taxon>
        <taxon>Fungi</taxon>
        <taxon>Fungi incertae sedis</taxon>
        <taxon>Mucoromycota</taxon>
        <taxon>Glomeromycotina</taxon>
        <taxon>Glomeromycetes</taxon>
        <taxon>Diversisporales</taxon>
        <taxon>Acaulosporaceae</taxon>
        <taxon>Acaulospora</taxon>
    </lineage>
</organism>
<gene>
    <name evidence="1" type="ORF">ACOLOM_LOCUS12570</name>
</gene>
<accession>A0ACA9QHD8</accession>
<sequence>MSSLDDYLAKNYGTSSTSEIVRRKKKRKVKDSAASVAIIDEEETVEQWKSPVSDEEIAPVVDLSEQEKEQRTQKWKPIVVEDEAPQI</sequence>
<evidence type="ECO:0000313" key="2">
    <source>
        <dbReference type="Proteomes" id="UP000789525"/>
    </source>
</evidence>
<comment type="caution">
    <text evidence="1">The sequence shown here is derived from an EMBL/GenBank/DDBJ whole genome shotgun (WGS) entry which is preliminary data.</text>
</comment>
<feature type="non-terminal residue" evidence="1">
    <location>
        <position position="87"/>
    </location>
</feature>
<protein>
    <submittedName>
        <fullName evidence="1">13481_t:CDS:1</fullName>
    </submittedName>
</protein>
<evidence type="ECO:0000313" key="1">
    <source>
        <dbReference type="EMBL" id="CAG8748336.1"/>
    </source>
</evidence>
<dbReference type="EMBL" id="CAJVPT010051713">
    <property type="protein sequence ID" value="CAG8748336.1"/>
    <property type="molecule type" value="Genomic_DNA"/>
</dbReference>
<keyword evidence="2" id="KW-1185">Reference proteome</keyword>
<proteinExistence type="predicted"/>
<name>A0ACA9QHD8_9GLOM</name>
<reference evidence="1" key="1">
    <citation type="submission" date="2021-06" db="EMBL/GenBank/DDBJ databases">
        <authorList>
            <person name="Kallberg Y."/>
            <person name="Tangrot J."/>
            <person name="Rosling A."/>
        </authorList>
    </citation>
    <scope>NUCLEOTIDE SEQUENCE</scope>
    <source>
        <strain evidence="1">CL356</strain>
    </source>
</reference>